<gene>
    <name evidence="4" type="ORF">ACJ73_07037</name>
</gene>
<sequence length="277" mass="29615">MSRFLFLSAAAFTSVVCQSLVPTTGSASFPECAVGCPLLQEAQANCVPPAAPVTDQATYRSCFCQSTLLQALHSSPSGVCDAVCPPAELNTLQQWYAGLCATGGNPELTQTTTTLATSTTTSSNAGPDPGKETSSRVHYEAPPSWFSTHWRWVVMIIVLAVGFTALTFLLIYLKRRHKRKRAYQAPLIPAQSAAADGDGGRSNYSARQPTSRNLVAAALGDDTWGPQQRLARTSTKGVENVVSTVGTRGETEPGQFTRAPHPRSRNMRGPSPSKEQL</sequence>
<accession>A0A1J9PZ48</accession>
<feature type="compositionally biased region" description="Polar residues" evidence="1">
    <location>
        <begin position="230"/>
        <end position="246"/>
    </location>
</feature>
<feature type="transmembrane region" description="Helical" evidence="2">
    <location>
        <begin position="152"/>
        <end position="173"/>
    </location>
</feature>
<feature type="region of interest" description="Disordered" evidence="1">
    <location>
        <begin position="115"/>
        <end position="137"/>
    </location>
</feature>
<keyword evidence="2" id="KW-0812">Transmembrane</keyword>
<dbReference type="AlphaFoldDB" id="A0A1J9PZ48"/>
<dbReference type="OrthoDB" id="5426355at2759"/>
<evidence type="ECO:0000256" key="3">
    <source>
        <dbReference type="SAM" id="SignalP"/>
    </source>
</evidence>
<keyword evidence="5" id="KW-1185">Reference proteome</keyword>
<dbReference type="EMBL" id="LGTZ01001345">
    <property type="protein sequence ID" value="OJD21622.1"/>
    <property type="molecule type" value="Genomic_DNA"/>
</dbReference>
<evidence type="ECO:0000256" key="1">
    <source>
        <dbReference type="SAM" id="MobiDB-lite"/>
    </source>
</evidence>
<dbReference type="VEuPathDB" id="FungiDB:ACJ73_07037"/>
<evidence type="ECO:0000313" key="4">
    <source>
        <dbReference type="EMBL" id="OJD21622.1"/>
    </source>
</evidence>
<proteinExistence type="predicted"/>
<reference evidence="4 5" key="1">
    <citation type="submission" date="2015-08" db="EMBL/GenBank/DDBJ databases">
        <title>Emmonsia species relationships and genome sequence.</title>
        <authorList>
            <person name="Cuomo C.A."/>
            <person name="Schwartz I.S."/>
            <person name="Kenyon C."/>
            <person name="De Hoog G.S."/>
            <person name="Govender N.P."/>
            <person name="Botha A."/>
            <person name="Moreno L."/>
            <person name="De Vries M."/>
            <person name="Munoz J.F."/>
            <person name="Stielow J.B."/>
        </authorList>
    </citation>
    <scope>NUCLEOTIDE SEQUENCE [LARGE SCALE GENOMIC DNA]</scope>
    <source>
        <strain evidence="4 5">EI222</strain>
    </source>
</reference>
<name>A0A1J9PZ48_9EURO</name>
<keyword evidence="2" id="KW-1133">Transmembrane helix</keyword>
<evidence type="ECO:0000256" key="2">
    <source>
        <dbReference type="SAM" id="Phobius"/>
    </source>
</evidence>
<protein>
    <recommendedName>
        <fullName evidence="6">Integral membrane protein</fullName>
    </recommendedName>
</protein>
<comment type="caution">
    <text evidence="4">The sequence shown here is derived from an EMBL/GenBank/DDBJ whole genome shotgun (WGS) entry which is preliminary data.</text>
</comment>
<organism evidence="4 5">
    <name type="scientific">Blastomyces percursus</name>
    <dbReference type="NCBI Taxonomy" id="1658174"/>
    <lineage>
        <taxon>Eukaryota</taxon>
        <taxon>Fungi</taxon>
        <taxon>Dikarya</taxon>
        <taxon>Ascomycota</taxon>
        <taxon>Pezizomycotina</taxon>
        <taxon>Eurotiomycetes</taxon>
        <taxon>Eurotiomycetidae</taxon>
        <taxon>Onygenales</taxon>
        <taxon>Ajellomycetaceae</taxon>
        <taxon>Blastomyces</taxon>
    </lineage>
</organism>
<keyword evidence="3" id="KW-0732">Signal</keyword>
<feature type="signal peptide" evidence="3">
    <location>
        <begin position="1"/>
        <end position="17"/>
    </location>
</feature>
<feature type="region of interest" description="Disordered" evidence="1">
    <location>
        <begin position="228"/>
        <end position="277"/>
    </location>
</feature>
<dbReference type="Proteomes" id="UP000242791">
    <property type="component" value="Unassembled WGS sequence"/>
</dbReference>
<feature type="chain" id="PRO_5012430597" description="Integral membrane protein" evidence="3">
    <location>
        <begin position="18"/>
        <end position="277"/>
    </location>
</feature>
<evidence type="ECO:0000313" key="5">
    <source>
        <dbReference type="Proteomes" id="UP000242791"/>
    </source>
</evidence>
<evidence type="ECO:0008006" key="6">
    <source>
        <dbReference type="Google" id="ProtNLM"/>
    </source>
</evidence>
<keyword evidence="2" id="KW-0472">Membrane</keyword>